<feature type="domain" description="Signal transduction histidine kinase internal region" evidence="2">
    <location>
        <begin position="153"/>
        <end position="230"/>
    </location>
</feature>
<dbReference type="EMBL" id="JMIH01000034">
    <property type="protein sequence ID" value="KEO71912.1"/>
    <property type="molecule type" value="Genomic_DNA"/>
</dbReference>
<dbReference type="InterPro" id="IPR010559">
    <property type="entry name" value="Sig_transdc_His_kin_internal"/>
</dbReference>
<feature type="transmembrane region" description="Helical" evidence="1">
    <location>
        <begin position="111"/>
        <end position="132"/>
    </location>
</feature>
<feature type="transmembrane region" description="Helical" evidence="1">
    <location>
        <begin position="7"/>
        <end position="25"/>
    </location>
</feature>
<dbReference type="GO" id="GO:0000155">
    <property type="term" value="F:phosphorelay sensor kinase activity"/>
    <property type="evidence" value="ECO:0007669"/>
    <property type="project" value="InterPro"/>
</dbReference>
<reference evidence="3 4" key="1">
    <citation type="submission" date="2014-04" db="EMBL/GenBank/DDBJ databases">
        <title>Characterization and application of a salt tolerant electro-active bacterium.</title>
        <authorList>
            <person name="Yang L."/>
            <person name="Wei S."/>
            <person name="Tay Q.X.M."/>
        </authorList>
    </citation>
    <scope>NUCLEOTIDE SEQUENCE [LARGE SCALE GENOMIC DNA]</scope>
    <source>
        <strain evidence="3 4">LY1</strain>
    </source>
</reference>
<keyword evidence="1" id="KW-0812">Transmembrane</keyword>
<feature type="transmembrane region" description="Helical" evidence="1">
    <location>
        <begin position="31"/>
        <end position="49"/>
    </location>
</feature>
<keyword evidence="1" id="KW-0472">Membrane</keyword>
<accession>A0A074LDP0</accession>
<dbReference type="OrthoDB" id="9792992at2"/>
<evidence type="ECO:0000256" key="1">
    <source>
        <dbReference type="SAM" id="Phobius"/>
    </source>
</evidence>
<dbReference type="AlphaFoldDB" id="A0A074LDP0"/>
<name>A0A074LDP0_9BACT</name>
<evidence type="ECO:0000313" key="4">
    <source>
        <dbReference type="Proteomes" id="UP000027821"/>
    </source>
</evidence>
<feature type="transmembrane region" description="Helical" evidence="1">
    <location>
        <begin position="69"/>
        <end position="91"/>
    </location>
</feature>
<comment type="caution">
    <text evidence="3">The sequence shown here is derived from an EMBL/GenBank/DDBJ whole genome shotgun (WGS) entry which is preliminary data.</text>
</comment>
<proteinExistence type="predicted"/>
<dbReference type="Pfam" id="PF06580">
    <property type="entry name" value="His_kinase"/>
    <property type="match status" value="1"/>
</dbReference>
<dbReference type="GO" id="GO:0016020">
    <property type="term" value="C:membrane"/>
    <property type="evidence" value="ECO:0007669"/>
    <property type="project" value="InterPro"/>
</dbReference>
<sequence length="343" mass="40426">MYKIKNANYIFWAFIFGVIFLQLFTSKEFSLVLSFIYTIVITAVLKFYLDFILSRLIESFFISKYGKRFIAYCIGISTLVAVILTAIGYYLFYMLLPYSIFTMLLEDMVTIFFGMLTFTILFSGLVFGFEILKKNLEIEKRDQIMKNTVLELEVDHLRTQLSPHFTFNILNNLQFLIRKDKDEALDLLSRYSSILRYYVYESKNKWIRLNDEISFLKHYFHLEKGRSGEDLQIDCSWEIPETQLVIIPFVLSTFVENAFKHVSCYTEQPNFIHLDISVYEGNELKFYIENSFDEKASKNSVKGMGLDNAKKRLELSYHENYKLDISAIDGIYQVHLQIKLQSI</sequence>
<dbReference type="Proteomes" id="UP000027821">
    <property type="component" value="Unassembled WGS sequence"/>
</dbReference>
<dbReference type="PANTHER" id="PTHR34220">
    <property type="entry name" value="SENSOR HISTIDINE KINASE YPDA"/>
    <property type="match status" value="1"/>
</dbReference>
<organism evidence="3 4">
    <name type="scientific">Anditalea andensis</name>
    <dbReference type="NCBI Taxonomy" id="1048983"/>
    <lineage>
        <taxon>Bacteria</taxon>
        <taxon>Pseudomonadati</taxon>
        <taxon>Bacteroidota</taxon>
        <taxon>Cytophagia</taxon>
        <taxon>Cytophagales</taxon>
        <taxon>Cytophagaceae</taxon>
        <taxon>Anditalea</taxon>
    </lineage>
</organism>
<dbReference type="RefSeq" id="WP_035078897.1">
    <property type="nucleotide sequence ID" value="NZ_JMIH01000034.1"/>
</dbReference>
<keyword evidence="4" id="KW-1185">Reference proteome</keyword>
<dbReference type="InterPro" id="IPR050640">
    <property type="entry name" value="Bact_2-comp_sensor_kinase"/>
</dbReference>
<keyword evidence="1" id="KW-1133">Transmembrane helix</keyword>
<evidence type="ECO:0000259" key="2">
    <source>
        <dbReference type="Pfam" id="PF06580"/>
    </source>
</evidence>
<dbReference type="PANTHER" id="PTHR34220:SF7">
    <property type="entry name" value="SENSOR HISTIDINE KINASE YPDA"/>
    <property type="match status" value="1"/>
</dbReference>
<dbReference type="STRING" id="1048983.EL17_20565"/>
<evidence type="ECO:0000313" key="3">
    <source>
        <dbReference type="EMBL" id="KEO71912.1"/>
    </source>
</evidence>
<gene>
    <name evidence="3" type="ORF">EL17_20565</name>
</gene>
<protein>
    <recommendedName>
        <fullName evidence="2">Signal transduction histidine kinase internal region domain-containing protein</fullName>
    </recommendedName>
</protein>
<dbReference type="eggNOG" id="COG2972">
    <property type="taxonomic scope" value="Bacteria"/>
</dbReference>